<dbReference type="CDD" id="cd21153">
    <property type="entry name" value="PUA_RlmI"/>
    <property type="match status" value="1"/>
</dbReference>
<dbReference type="InterPro" id="IPR029063">
    <property type="entry name" value="SAM-dependent_MTases_sf"/>
</dbReference>
<keyword evidence="4" id="KW-0489">Methyltransferase</keyword>
<dbReference type="Gene3D" id="3.30.750.80">
    <property type="entry name" value="RNA methyltransferase domain (HRMD) like"/>
    <property type="match status" value="1"/>
</dbReference>
<dbReference type="CDD" id="cd02440">
    <property type="entry name" value="AdoMet_MTases"/>
    <property type="match status" value="1"/>
</dbReference>
<dbReference type="RefSeq" id="WP_010100891.1">
    <property type="nucleotide sequence ID" value="NZ_CP008726.1"/>
</dbReference>
<dbReference type="GO" id="GO:0008168">
    <property type="term" value="F:methyltransferase activity"/>
    <property type="evidence" value="ECO:0007669"/>
    <property type="project" value="UniProtKB-KW"/>
</dbReference>
<evidence type="ECO:0000256" key="4">
    <source>
        <dbReference type="ARBA" id="ARBA00022603"/>
    </source>
</evidence>
<dbReference type="Gene3D" id="2.30.130.10">
    <property type="entry name" value="PUA domain"/>
    <property type="match status" value="1"/>
</dbReference>
<keyword evidence="11" id="KW-1185">Reference proteome</keyword>
<dbReference type="GO" id="GO:0032259">
    <property type="term" value="P:methylation"/>
    <property type="evidence" value="ECO:0007669"/>
    <property type="project" value="UniProtKB-KW"/>
</dbReference>
<dbReference type="InterPro" id="IPR019614">
    <property type="entry name" value="SAM-dep_methyl-trfase"/>
</dbReference>
<dbReference type="InterPro" id="IPR015947">
    <property type="entry name" value="PUA-like_sf"/>
</dbReference>
<gene>
    <name evidence="10" type="ORF">DM82_3393</name>
</gene>
<evidence type="ECO:0000259" key="9">
    <source>
        <dbReference type="SMART" id="SM00359"/>
    </source>
</evidence>
<sequence length="426" mass="45713">MHTVTLKPSKDKSLLRRHPWIYANAIDRVDGKPAPGATVIVRAHDGRFLARAAYSPHSQIRLRAWSFDEAEPIDHAFFKRRVQRAIAHRSAMISGTGAVRLVFGEADGLPGLIVDYYIAAQVPAGGTAAHAADDGAAARAASNDGAAGAGRGQLVCQFMAAGVEQWKDAIVAALVAATGCPNVYERSDVSIREKEGLEQTTGVLAGDAPPDTLITNENGVLYHVDVRNGHKTGFYVDQRDNRALVAQYARDRDVLNCFCYTGGFSLAALKGGAKRVVSIDSSGDALALAQQNVVTNGFDAARAEWLDADAFKTLRRLVEEGERFDLIVLDPPKFAPTRDSVDRAARAYKDINLSGFKLLRPGGLLFTYSCSGAIDMDLFQKIVAGAAADAKVDARILKRLGAGVDHPLLTAFPEGEYLKGLLLQIA</sequence>
<proteinExistence type="inferred from homology"/>
<dbReference type="InterPro" id="IPR036974">
    <property type="entry name" value="PUA_sf"/>
</dbReference>
<comment type="subcellular location">
    <subcellularLocation>
        <location evidence="1">Cytoplasm</location>
    </subcellularLocation>
</comment>
<dbReference type="PANTHER" id="PTHR42873">
    <property type="entry name" value="RIBOSOMAL RNA LARGE SUBUNIT METHYLTRANSFERASE"/>
    <property type="match status" value="1"/>
</dbReference>
<dbReference type="GO" id="GO:0006364">
    <property type="term" value="P:rRNA processing"/>
    <property type="evidence" value="ECO:0007669"/>
    <property type="project" value="UniProtKB-KW"/>
</dbReference>
<evidence type="ECO:0000256" key="6">
    <source>
        <dbReference type="ARBA" id="ARBA00022691"/>
    </source>
</evidence>
<keyword evidence="3" id="KW-0698">rRNA processing</keyword>
<keyword evidence="7" id="KW-0694">RNA-binding</keyword>
<dbReference type="Pfam" id="PF10672">
    <property type="entry name" value="Methyltrans_SAM"/>
    <property type="match status" value="1"/>
</dbReference>
<name>A0AAI8FM21_9BURK</name>
<reference evidence="10 11" key="1">
    <citation type="submission" date="2014-06" db="EMBL/GenBank/DDBJ databases">
        <authorList>
            <person name="Bishop-Lilly K.A."/>
            <person name="Broomall S.M."/>
            <person name="Chain P.S."/>
            <person name="Chertkov O."/>
            <person name="Coyne S.R."/>
            <person name="Daligault H.E."/>
            <person name="Davenport K.W."/>
            <person name="Erkkila T."/>
            <person name="Frey K.G."/>
            <person name="Gibbons H.S."/>
            <person name="Gu W."/>
            <person name="Jaissle J."/>
            <person name="Johnson S.L."/>
            <person name="Koroleva G.I."/>
            <person name="Ladner J.T."/>
            <person name="Lo C.-C."/>
            <person name="Minogue T.D."/>
            <person name="Munk C."/>
            <person name="Palacios G.F."/>
            <person name="Redden C.L."/>
            <person name="Rosenzweig C.N."/>
            <person name="Scholz M.B."/>
            <person name="Teshima H."/>
            <person name="Xu Y."/>
        </authorList>
    </citation>
    <scope>NUCLEOTIDE SEQUENCE [LARGE SCALE GENOMIC DNA]</scope>
    <source>
        <strain evidence="10 11">EO147</strain>
    </source>
</reference>
<comment type="similarity">
    <text evidence="8">Belongs to the methyltransferase superfamily. RlmI family.</text>
</comment>
<evidence type="ECO:0000256" key="7">
    <source>
        <dbReference type="ARBA" id="ARBA00022884"/>
    </source>
</evidence>
<dbReference type="Proteomes" id="UP000029424">
    <property type="component" value="Chromosome 1"/>
</dbReference>
<evidence type="ECO:0000256" key="1">
    <source>
        <dbReference type="ARBA" id="ARBA00004496"/>
    </source>
</evidence>
<dbReference type="Gene3D" id="3.40.50.150">
    <property type="entry name" value="Vaccinia Virus protein VP39"/>
    <property type="match status" value="1"/>
</dbReference>
<accession>A0AAI8FM21</accession>
<evidence type="ECO:0000313" key="11">
    <source>
        <dbReference type="Proteomes" id="UP000029424"/>
    </source>
</evidence>
<dbReference type="SMART" id="SM00359">
    <property type="entry name" value="PUA"/>
    <property type="match status" value="1"/>
</dbReference>
<dbReference type="KEGG" id="bok:DM82_3393"/>
<dbReference type="Pfam" id="PF17785">
    <property type="entry name" value="PUA_3"/>
    <property type="match status" value="1"/>
</dbReference>
<organism evidence="10 11">
    <name type="scientific">Burkholderia oklahomensis</name>
    <dbReference type="NCBI Taxonomy" id="342113"/>
    <lineage>
        <taxon>Bacteria</taxon>
        <taxon>Pseudomonadati</taxon>
        <taxon>Pseudomonadota</taxon>
        <taxon>Betaproteobacteria</taxon>
        <taxon>Burkholderiales</taxon>
        <taxon>Burkholderiaceae</taxon>
        <taxon>Burkholderia</taxon>
        <taxon>pseudomallei group</taxon>
    </lineage>
</organism>
<dbReference type="InterPro" id="IPR041532">
    <property type="entry name" value="RlmI-like_PUA"/>
</dbReference>
<evidence type="ECO:0000256" key="5">
    <source>
        <dbReference type="ARBA" id="ARBA00022679"/>
    </source>
</evidence>
<dbReference type="AlphaFoldDB" id="A0AAI8FM21"/>
<feature type="domain" description="PUA" evidence="9">
    <location>
        <begin position="2"/>
        <end position="87"/>
    </location>
</feature>
<keyword evidence="2" id="KW-0963">Cytoplasm</keyword>
<keyword evidence="6" id="KW-0949">S-adenosyl-L-methionine</keyword>
<dbReference type="GO" id="GO:0005737">
    <property type="term" value="C:cytoplasm"/>
    <property type="evidence" value="ECO:0007669"/>
    <property type="project" value="UniProtKB-SubCell"/>
</dbReference>
<evidence type="ECO:0000256" key="3">
    <source>
        <dbReference type="ARBA" id="ARBA00022552"/>
    </source>
</evidence>
<dbReference type="CDD" id="cd11572">
    <property type="entry name" value="RlmI_M_like"/>
    <property type="match status" value="1"/>
</dbReference>
<evidence type="ECO:0000256" key="8">
    <source>
        <dbReference type="ARBA" id="ARBA00038091"/>
    </source>
</evidence>
<dbReference type="PROSITE" id="PS50890">
    <property type="entry name" value="PUA"/>
    <property type="match status" value="1"/>
</dbReference>
<dbReference type="SUPFAM" id="SSF53335">
    <property type="entry name" value="S-adenosyl-L-methionine-dependent methyltransferases"/>
    <property type="match status" value="1"/>
</dbReference>
<evidence type="ECO:0000256" key="2">
    <source>
        <dbReference type="ARBA" id="ARBA00022490"/>
    </source>
</evidence>
<dbReference type="InterPro" id="IPR002478">
    <property type="entry name" value="PUA"/>
</dbReference>
<dbReference type="PANTHER" id="PTHR42873:SF1">
    <property type="entry name" value="S-ADENOSYLMETHIONINE-DEPENDENT METHYLTRANSFERASE DOMAIN-CONTAINING PROTEIN"/>
    <property type="match status" value="1"/>
</dbReference>
<evidence type="ECO:0000313" key="10">
    <source>
        <dbReference type="EMBL" id="AIO66091.1"/>
    </source>
</evidence>
<dbReference type="GO" id="GO:0003723">
    <property type="term" value="F:RNA binding"/>
    <property type="evidence" value="ECO:0007669"/>
    <property type="project" value="UniProtKB-KW"/>
</dbReference>
<keyword evidence="5" id="KW-0808">Transferase</keyword>
<dbReference type="SUPFAM" id="SSF88697">
    <property type="entry name" value="PUA domain-like"/>
    <property type="match status" value="1"/>
</dbReference>
<dbReference type="EMBL" id="CP008726">
    <property type="protein sequence ID" value="AIO66091.1"/>
    <property type="molecule type" value="Genomic_DNA"/>
</dbReference>
<protein>
    <submittedName>
        <fullName evidence="10">Met-10+ like-family protein</fullName>
    </submittedName>
</protein>